<sequence length="156" mass="16309">MLKPLFALLLLALPAAAQPVEDLPAPLQAAIDTARTDCANFESGTLEVTWGATTRTDLTGDGQPDLVLDLGKLQCSSIASLYCGTGGCSVMFAVGDTVTERLSKGWTVQRFGPLTVVLNQVHGSACGGTNLTPCVEALVWDTDARRFTSLADPGNP</sequence>
<dbReference type="HOGENOM" id="CLU_119399_0_0_5"/>
<dbReference type="AlphaFoldDB" id="A8LJI7"/>
<dbReference type="STRING" id="398580.Dshi_2857"/>
<feature type="signal peptide" evidence="1">
    <location>
        <begin position="1"/>
        <end position="17"/>
    </location>
</feature>
<dbReference type="EMBL" id="CP000830">
    <property type="protein sequence ID" value="ABV94590.1"/>
    <property type="molecule type" value="Genomic_DNA"/>
</dbReference>
<feature type="chain" id="PRO_5002725224" evidence="1">
    <location>
        <begin position="18"/>
        <end position="156"/>
    </location>
</feature>
<reference evidence="3" key="1">
    <citation type="journal article" date="2010" name="ISME J.">
        <title>The complete genome sequence of the algal symbiont Dinoroseobacter shibae: a hitchhiker's guide to life in the sea.</title>
        <authorList>
            <person name="Wagner-Dobler I."/>
            <person name="Ballhausen B."/>
            <person name="Berger M."/>
            <person name="Brinkhoff T."/>
            <person name="Buchholz I."/>
            <person name="Bunk B."/>
            <person name="Cypionka H."/>
            <person name="Daniel R."/>
            <person name="Drepper T."/>
            <person name="Gerdts G."/>
            <person name="Hahnke S."/>
            <person name="Han C."/>
            <person name="Jahn D."/>
            <person name="Kalhoefer D."/>
            <person name="Kiss H."/>
            <person name="Klenk H.P."/>
            <person name="Kyrpides N."/>
            <person name="Liebl W."/>
            <person name="Liesegang H."/>
            <person name="Meincke L."/>
            <person name="Pati A."/>
            <person name="Petersen J."/>
            <person name="Piekarski T."/>
            <person name="Pommerenke C."/>
            <person name="Pradella S."/>
            <person name="Pukall R."/>
            <person name="Rabus R."/>
            <person name="Stackebrandt E."/>
            <person name="Thole S."/>
            <person name="Thompson L."/>
            <person name="Tielen P."/>
            <person name="Tomasch J."/>
            <person name="von Jan M."/>
            <person name="Wanphrut N."/>
            <person name="Wichels A."/>
            <person name="Zech H."/>
            <person name="Simon M."/>
        </authorList>
    </citation>
    <scope>NUCLEOTIDE SEQUENCE [LARGE SCALE GENOMIC DNA]</scope>
    <source>
        <strain evidence="3">DSM 16493 / NCIMB 14021 / DFL 12</strain>
    </source>
</reference>
<dbReference type="eggNOG" id="ENOG5033E0H">
    <property type="taxonomic scope" value="Bacteria"/>
</dbReference>
<name>A8LJI7_DINSH</name>
<evidence type="ECO:0000313" key="3">
    <source>
        <dbReference type="Proteomes" id="UP000006833"/>
    </source>
</evidence>
<dbReference type="RefSeq" id="WP_012179518.1">
    <property type="nucleotide sequence ID" value="NC_009952.1"/>
</dbReference>
<dbReference type="OrthoDB" id="6088067at2"/>
<protein>
    <submittedName>
        <fullName evidence="2">Uncharacterized protein</fullName>
    </submittedName>
</protein>
<keyword evidence="1" id="KW-0732">Signal</keyword>
<keyword evidence="3" id="KW-1185">Reference proteome</keyword>
<organism evidence="2 3">
    <name type="scientific">Dinoroseobacter shibae (strain DSM 16493 / NCIMB 14021 / DFL 12)</name>
    <dbReference type="NCBI Taxonomy" id="398580"/>
    <lineage>
        <taxon>Bacteria</taxon>
        <taxon>Pseudomonadati</taxon>
        <taxon>Pseudomonadota</taxon>
        <taxon>Alphaproteobacteria</taxon>
        <taxon>Rhodobacterales</taxon>
        <taxon>Roseobacteraceae</taxon>
        <taxon>Dinoroseobacter</taxon>
    </lineage>
</organism>
<dbReference type="KEGG" id="dsh:Dshi_2857"/>
<gene>
    <name evidence="2" type="ordered locus">Dshi_2857</name>
</gene>
<evidence type="ECO:0000313" key="2">
    <source>
        <dbReference type="EMBL" id="ABV94590.1"/>
    </source>
</evidence>
<proteinExistence type="predicted"/>
<accession>A8LJI7</accession>
<evidence type="ECO:0000256" key="1">
    <source>
        <dbReference type="SAM" id="SignalP"/>
    </source>
</evidence>
<dbReference type="Proteomes" id="UP000006833">
    <property type="component" value="Chromosome"/>
</dbReference>